<dbReference type="GO" id="GO:0016779">
    <property type="term" value="F:nucleotidyltransferase activity"/>
    <property type="evidence" value="ECO:0007669"/>
    <property type="project" value="TreeGrafter"/>
</dbReference>
<proteinExistence type="inferred from homology"/>
<protein>
    <recommendedName>
        <fullName evidence="2">THIF-type NAD/FAD binding fold domain-containing protein</fullName>
    </recommendedName>
</protein>
<dbReference type="SUPFAM" id="SSF69572">
    <property type="entry name" value="Activating enzymes of the ubiquitin-like proteins"/>
    <property type="match status" value="1"/>
</dbReference>
<dbReference type="GO" id="GO:0008641">
    <property type="term" value="F:ubiquitin-like modifier activating enzyme activity"/>
    <property type="evidence" value="ECO:0007669"/>
    <property type="project" value="InterPro"/>
</dbReference>
<dbReference type="EMBL" id="PHQY01000612">
    <property type="protein sequence ID" value="PJO43414.1"/>
    <property type="molecule type" value="Genomic_DNA"/>
</dbReference>
<dbReference type="InterPro" id="IPR000594">
    <property type="entry name" value="ThiF_NAD_FAD-bd"/>
</dbReference>
<comment type="caution">
    <text evidence="3">The sequence shown here is derived from an EMBL/GenBank/DDBJ whole genome shotgun (WGS) entry which is preliminary data.</text>
</comment>
<evidence type="ECO:0000256" key="1">
    <source>
        <dbReference type="ARBA" id="ARBA00009919"/>
    </source>
</evidence>
<gene>
    <name evidence="3" type="ORF">CWD94_12760</name>
</gene>
<dbReference type="Pfam" id="PF00899">
    <property type="entry name" value="ThiF"/>
    <property type="match status" value="1"/>
</dbReference>
<feature type="domain" description="THIF-type NAD/FAD binding fold" evidence="2">
    <location>
        <begin position="95"/>
        <end position="327"/>
    </location>
</feature>
<comment type="similarity">
    <text evidence="1">Belongs to the HesA/MoeB/ThiF family.</text>
</comment>
<dbReference type="CDD" id="cd17040">
    <property type="entry name" value="Ubl_MoaD_like"/>
    <property type="match status" value="1"/>
</dbReference>
<dbReference type="InterPro" id="IPR016155">
    <property type="entry name" value="Mopterin_synth/thiamin_S_b"/>
</dbReference>
<dbReference type="Gene3D" id="3.10.20.30">
    <property type="match status" value="1"/>
</dbReference>
<dbReference type="CDD" id="cd00757">
    <property type="entry name" value="ThiF_MoeB_HesA_family"/>
    <property type="match status" value="1"/>
</dbReference>
<dbReference type="InterPro" id="IPR035985">
    <property type="entry name" value="Ubiquitin-activating_enz"/>
</dbReference>
<dbReference type="Gene3D" id="3.40.50.720">
    <property type="entry name" value="NAD(P)-binding Rossmann-like Domain"/>
    <property type="match status" value="1"/>
</dbReference>
<evidence type="ECO:0000259" key="2">
    <source>
        <dbReference type="Pfam" id="PF00899"/>
    </source>
</evidence>
<dbReference type="RefSeq" id="WP_100543379.1">
    <property type="nucleotide sequence ID" value="NZ_PHQY01000612.1"/>
</dbReference>
<dbReference type="SUPFAM" id="SSF54285">
    <property type="entry name" value="MoaD/ThiS"/>
    <property type="match status" value="1"/>
</dbReference>
<reference evidence="3 4" key="1">
    <citation type="submission" date="2017-11" db="EMBL/GenBank/DDBJ databases">
        <title>Bacterial isolate from king chilli rhizosphere.</title>
        <authorList>
            <person name="Takhelmayum P."/>
            <person name="Sarangthem I."/>
        </authorList>
    </citation>
    <scope>NUCLEOTIDE SEQUENCE [LARGE SCALE GENOMIC DNA]</scope>
    <source>
        <strain evidence="4">t26</strain>
    </source>
</reference>
<dbReference type="InterPro" id="IPR012675">
    <property type="entry name" value="Beta-grasp_dom_sf"/>
</dbReference>
<dbReference type="GO" id="GO:0004792">
    <property type="term" value="F:thiosulfate-cyanide sulfurtransferase activity"/>
    <property type="evidence" value="ECO:0007669"/>
    <property type="project" value="TreeGrafter"/>
</dbReference>
<evidence type="ECO:0000313" key="4">
    <source>
        <dbReference type="Proteomes" id="UP000232101"/>
    </source>
</evidence>
<accession>A0A2M9Q5S5</accession>
<organism evidence="3 4">
    <name type="scientific">Lysinibacillus xylanilyticus</name>
    <dbReference type="NCBI Taxonomy" id="582475"/>
    <lineage>
        <taxon>Bacteria</taxon>
        <taxon>Bacillati</taxon>
        <taxon>Bacillota</taxon>
        <taxon>Bacilli</taxon>
        <taxon>Bacillales</taxon>
        <taxon>Bacillaceae</taxon>
        <taxon>Lysinibacillus</taxon>
    </lineage>
</organism>
<dbReference type="Proteomes" id="UP000232101">
    <property type="component" value="Unassembled WGS sequence"/>
</dbReference>
<dbReference type="GO" id="GO:0005737">
    <property type="term" value="C:cytoplasm"/>
    <property type="evidence" value="ECO:0007669"/>
    <property type="project" value="TreeGrafter"/>
</dbReference>
<dbReference type="AlphaFoldDB" id="A0A2M9Q5S5"/>
<dbReference type="PANTHER" id="PTHR10953">
    <property type="entry name" value="UBIQUITIN-ACTIVATING ENZYME E1"/>
    <property type="match status" value="1"/>
</dbReference>
<dbReference type="FunFam" id="3.40.50.720:FF:000080">
    <property type="entry name" value="Thiazole biosynthesis adenylyltransferase ThiF"/>
    <property type="match status" value="1"/>
</dbReference>
<name>A0A2M9Q5S5_9BACI</name>
<evidence type="ECO:0000313" key="3">
    <source>
        <dbReference type="EMBL" id="PJO43414.1"/>
    </source>
</evidence>
<sequence length="447" mass="50473">MANIKIQIPSLLQNEVDIQAEKIFDAIRKISDEYKNISNLLFIEENISPNVILFLNHERIFDINLLLEDGDTLTLIFAISGGDKEISELNQYSKYIRQINLPNVGIYGQDKLFNSKVLLIGAGGLGTPTSMYLVAAGIGNVGIVDNDIVEESNLARQVLYTTEDIGEKKVKCLKRRLSRINETTKIDIYPTYLDKSNAEQIIRKYDLIINGSDNFKTRYIINEVCNELGKNWIDSSVLQFTGNIVTFKYGYGCYECLFPGINDSEKNCSTEGIIGPLCGIFGSLQALQALKILLEIDEYTGNYIFNYNSINESFQKLGWRKRDDCPVCGNKKNVLENNDKDLIASIEISKEVLVDYLENYKCLVIDLGTRMGLDKLAGHQILNMDPSSVVEKFEMDSKYYKDYDVIVLICPYGLKSKGLAEVLQYKKFPVVGLKGGFTSLFRVEQNV</sequence>
<dbReference type="PANTHER" id="PTHR10953:SF102">
    <property type="entry name" value="ADENYLYLTRANSFERASE AND SULFURTRANSFERASE MOCS3"/>
    <property type="match status" value="1"/>
</dbReference>
<dbReference type="InterPro" id="IPR045886">
    <property type="entry name" value="ThiF/MoeB/HesA"/>
</dbReference>